<organism evidence="1 2">
    <name type="scientific">Proteiniclasticum ruminis</name>
    <dbReference type="NCBI Taxonomy" id="398199"/>
    <lineage>
        <taxon>Bacteria</taxon>
        <taxon>Bacillati</taxon>
        <taxon>Bacillota</taxon>
        <taxon>Clostridia</taxon>
        <taxon>Eubacteriales</taxon>
        <taxon>Clostridiaceae</taxon>
        <taxon>Proteiniclasticum</taxon>
    </lineage>
</organism>
<dbReference type="EMBL" id="FOVK01000007">
    <property type="protein sequence ID" value="SFN89807.1"/>
    <property type="molecule type" value="Genomic_DNA"/>
</dbReference>
<accession>A0A1I5CSA9</accession>
<evidence type="ECO:0000313" key="2">
    <source>
        <dbReference type="Proteomes" id="UP000181899"/>
    </source>
</evidence>
<dbReference type="STRING" id="398199.SAMN05421804_106108"/>
<name>A0A1I5CSA9_9CLOT</name>
<keyword evidence="2" id="KW-1185">Reference proteome</keyword>
<gene>
    <name evidence="1" type="ORF">SAMN04488695_10724</name>
</gene>
<dbReference type="RefSeq" id="WP_074912304.1">
    <property type="nucleotide sequence ID" value="NZ_FOVK01000007.1"/>
</dbReference>
<reference evidence="1 2" key="1">
    <citation type="submission" date="2016-10" db="EMBL/GenBank/DDBJ databases">
        <authorList>
            <person name="de Groot N.N."/>
        </authorList>
    </citation>
    <scope>NUCLEOTIDE SEQUENCE [LARGE SCALE GENOMIC DNA]</scope>
    <source>
        <strain evidence="1 2">ML2</strain>
    </source>
</reference>
<dbReference type="OrthoDB" id="9899930at2"/>
<sequence>MREWHNEPASDLQKKKILSLMSLYPQYKLIVNLDVLKKGQAHSLIGLLLEKNLSFLLEKRILEKEPSEREREPLKEKQIYRISEGEDLAAYSVFRNKVKGKLLQYELHGSDIVFQIIEVLGEIPADVLNATDLKVEKL</sequence>
<evidence type="ECO:0000313" key="1">
    <source>
        <dbReference type="EMBL" id="SFN89807.1"/>
    </source>
</evidence>
<protein>
    <submittedName>
        <fullName evidence="1">Uncharacterized protein</fullName>
    </submittedName>
</protein>
<dbReference type="Proteomes" id="UP000181899">
    <property type="component" value="Unassembled WGS sequence"/>
</dbReference>
<dbReference type="eggNOG" id="ENOG502ZSPB">
    <property type="taxonomic scope" value="Bacteria"/>
</dbReference>
<dbReference type="AlphaFoldDB" id="A0A1I5CSA9"/>
<proteinExistence type="predicted"/>